<evidence type="ECO:0000313" key="2">
    <source>
        <dbReference type="Proteomes" id="UP000282654"/>
    </source>
</evidence>
<keyword evidence="2" id="KW-1185">Reference proteome</keyword>
<gene>
    <name evidence="1" type="ORF">EDD75_1671</name>
</gene>
<evidence type="ECO:0000313" key="1">
    <source>
        <dbReference type="EMBL" id="RPF42570.1"/>
    </source>
</evidence>
<accession>A0A3N5AF18</accession>
<dbReference type="Proteomes" id="UP000282654">
    <property type="component" value="Unassembled WGS sequence"/>
</dbReference>
<organism evidence="1 2">
    <name type="scientific">Thermodesulfitimonas autotrophica</name>
    <dbReference type="NCBI Taxonomy" id="1894989"/>
    <lineage>
        <taxon>Bacteria</taxon>
        <taxon>Bacillati</taxon>
        <taxon>Bacillota</taxon>
        <taxon>Clostridia</taxon>
        <taxon>Thermoanaerobacterales</taxon>
        <taxon>Thermoanaerobacteraceae</taxon>
        <taxon>Thermodesulfitimonas</taxon>
    </lineage>
</organism>
<dbReference type="AlphaFoldDB" id="A0A3N5AF18"/>
<proteinExistence type="predicted"/>
<name>A0A3N5AF18_9THEO</name>
<sequence>MLHLRLSRLLLLEVKPQVELTPQELGLWARCFGTLESLPSGIQPAVLTFRTGGPETDGTEKGALVERGLKQVIEEELLHCLLRDDLCEKGSYAAGEAVLYR</sequence>
<comment type="caution">
    <text evidence="1">The sequence shown here is derived from an EMBL/GenBank/DDBJ whole genome shotgun (WGS) entry which is preliminary data.</text>
</comment>
<protein>
    <submittedName>
        <fullName evidence="1">Uncharacterized protein</fullName>
    </submittedName>
</protein>
<reference evidence="1 2" key="1">
    <citation type="submission" date="2018-11" db="EMBL/GenBank/DDBJ databases">
        <title>Genomic Encyclopedia of Type Strains, Phase IV (KMG-IV): sequencing the most valuable type-strain genomes for metagenomic binning, comparative biology and taxonomic classification.</title>
        <authorList>
            <person name="Goeker M."/>
        </authorList>
    </citation>
    <scope>NUCLEOTIDE SEQUENCE [LARGE SCALE GENOMIC DNA]</scope>
    <source>
        <strain evidence="1 2">DSM 102936</strain>
    </source>
</reference>
<dbReference type="EMBL" id="RKRE01000003">
    <property type="protein sequence ID" value="RPF42570.1"/>
    <property type="molecule type" value="Genomic_DNA"/>
</dbReference>